<dbReference type="Proteomes" id="UP000284451">
    <property type="component" value="Unassembled WGS sequence"/>
</dbReference>
<protein>
    <submittedName>
        <fullName evidence="1">Uncharacterized protein</fullName>
    </submittedName>
</protein>
<dbReference type="EMBL" id="SAUY01000001">
    <property type="protein sequence ID" value="RWR35002.1"/>
    <property type="molecule type" value="Genomic_DNA"/>
</dbReference>
<dbReference type="RefSeq" id="WP_128230919.1">
    <property type="nucleotide sequence ID" value="NZ_SAUY01000001.1"/>
</dbReference>
<name>A0A443KQ21_9RHOB</name>
<organism evidence="1 2">
    <name type="scientific">Paenirhodobacter populi</name>
    <dbReference type="NCBI Taxonomy" id="2306993"/>
    <lineage>
        <taxon>Bacteria</taxon>
        <taxon>Pseudomonadati</taxon>
        <taxon>Pseudomonadota</taxon>
        <taxon>Alphaproteobacteria</taxon>
        <taxon>Rhodobacterales</taxon>
        <taxon>Rhodobacter group</taxon>
        <taxon>Paenirhodobacter</taxon>
    </lineage>
</organism>
<sequence>MSLGSALALTGTAVSAIGSISQGIAANKTAKMQAEAIRSQMTTEAQLTAVKDSRTRAQYRSQIAQQRAELAARGVSLDSSTAIMLGQTAAQEMSFDSQSVRSDGAARQQELSYSRAAALAEGKNSLLKGIFSAAGSVLTGSQQLWPGLSSTKIGGAA</sequence>
<comment type="caution">
    <text evidence="1">The sequence shown here is derived from an EMBL/GenBank/DDBJ whole genome shotgun (WGS) entry which is preliminary data.</text>
</comment>
<evidence type="ECO:0000313" key="2">
    <source>
        <dbReference type="Proteomes" id="UP000284451"/>
    </source>
</evidence>
<reference evidence="1 2" key="1">
    <citation type="submission" date="2019-01" db="EMBL/GenBank/DDBJ databases">
        <title>Sinorhodobacter populi sp. nov. isolated from the symptomatic bark tissue of Populus euramericana canker.</title>
        <authorList>
            <person name="Xu G."/>
        </authorList>
    </citation>
    <scope>NUCLEOTIDE SEQUENCE [LARGE SCALE GENOMIC DNA]</scope>
    <source>
        <strain evidence="1 2">07D10-4-3</strain>
    </source>
</reference>
<gene>
    <name evidence="1" type="ORF">D2T29_00555</name>
</gene>
<accession>A0A443KQ21</accession>
<evidence type="ECO:0000313" key="1">
    <source>
        <dbReference type="EMBL" id="RWR35002.1"/>
    </source>
</evidence>
<reference evidence="1 2" key="2">
    <citation type="submission" date="2019-01" db="EMBL/GenBank/DDBJ databases">
        <authorList>
            <person name="Li Y."/>
        </authorList>
    </citation>
    <scope>NUCLEOTIDE SEQUENCE [LARGE SCALE GENOMIC DNA]</scope>
    <source>
        <strain evidence="1 2">07D10-4-3</strain>
    </source>
</reference>
<proteinExistence type="predicted"/>
<dbReference type="AlphaFoldDB" id="A0A443KQ21"/>